<dbReference type="Pfam" id="PF14429">
    <property type="entry name" value="DOCK-C2"/>
    <property type="match status" value="1"/>
</dbReference>
<keyword evidence="4" id="KW-0597">Phosphoprotein</keyword>
<dbReference type="Gene3D" id="1.20.58.740">
    <property type="match status" value="1"/>
</dbReference>
<dbReference type="OrthoDB" id="18896at2759"/>
<feature type="compositionally biased region" description="Basic and acidic residues" evidence="8">
    <location>
        <begin position="1715"/>
        <end position="1731"/>
    </location>
</feature>
<dbReference type="Proteomes" id="UP001152795">
    <property type="component" value="Unassembled WGS sequence"/>
</dbReference>
<dbReference type="Pfam" id="PF20421">
    <property type="entry name" value="DHR-2_Lobe_C"/>
    <property type="match status" value="1"/>
</dbReference>
<keyword evidence="5" id="KW-0344">Guanine-nucleotide releasing factor</keyword>
<dbReference type="Gene3D" id="2.60.40.150">
    <property type="entry name" value="C2 domain"/>
    <property type="match status" value="1"/>
</dbReference>
<dbReference type="CDD" id="cd11872">
    <property type="entry name" value="SH3_DOCK_AB"/>
    <property type="match status" value="1"/>
</dbReference>
<dbReference type="Gene3D" id="1.25.40.410">
    <property type="match status" value="1"/>
</dbReference>
<dbReference type="InterPro" id="IPR026791">
    <property type="entry name" value="DOCK"/>
</dbReference>
<evidence type="ECO:0000313" key="10">
    <source>
        <dbReference type="Proteomes" id="UP001152795"/>
    </source>
</evidence>
<dbReference type="GO" id="GO:0005085">
    <property type="term" value="F:guanyl-nucleotide exchange factor activity"/>
    <property type="evidence" value="ECO:0007669"/>
    <property type="project" value="UniProtKB-KW"/>
</dbReference>
<dbReference type="Pfam" id="PF06920">
    <property type="entry name" value="DHR-2_Lobe_A"/>
    <property type="match status" value="1"/>
</dbReference>
<dbReference type="SUPFAM" id="SSF50044">
    <property type="entry name" value="SH3-domain"/>
    <property type="match status" value="1"/>
</dbReference>
<evidence type="ECO:0000256" key="1">
    <source>
        <dbReference type="ARBA" id="ARBA00004496"/>
    </source>
</evidence>
<dbReference type="InterPro" id="IPR032376">
    <property type="entry name" value="DOCK_N"/>
</dbReference>
<dbReference type="InterPro" id="IPR043162">
    <property type="entry name" value="DOCK_C_lobe_C"/>
</dbReference>
<dbReference type="GO" id="GO:0005886">
    <property type="term" value="C:plasma membrane"/>
    <property type="evidence" value="ECO:0007669"/>
    <property type="project" value="TreeGrafter"/>
</dbReference>
<evidence type="ECO:0000256" key="3">
    <source>
        <dbReference type="ARBA" id="ARBA00022490"/>
    </source>
</evidence>
<dbReference type="PROSITE" id="PS51651">
    <property type="entry name" value="DOCKER"/>
    <property type="match status" value="1"/>
</dbReference>
<evidence type="ECO:0000256" key="5">
    <source>
        <dbReference type="ARBA" id="ARBA00022658"/>
    </source>
</evidence>
<organism evidence="9 10">
    <name type="scientific">Paramuricea clavata</name>
    <name type="common">Red gorgonian</name>
    <name type="synonym">Violescent sea-whip</name>
    <dbReference type="NCBI Taxonomy" id="317549"/>
    <lineage>
        <taxon>Eukaryota</taxon>
        <taxon>Metazoa</taxon>
        <taxon>Cnidaria</taxon>
        <taxon>Anthozoa</taxon>
        <taxon>Octocorallia</taxon>
        <taxon>Malacalcyonacea</taxon>
        <taxon>Plexauridae</taxon>
        <taxon>Paramuricea</taxon>
    </lineage>
</organism>
<dbReference type="GO" id="GO:0031267">
    <property type="term" value="F:small GTPase binding"/>
    <property type="evidence" value="ECO:0007669"/>
    <property type="project" value="TreeGrafter"/>
</dbReference>
<keyword evidence="2 6" id="KW-0728">SH3 domain</keyword>
<dbReference type="FunFam" id="1.20.1270.350:FF:000001">
    <property type="entry name" value="dedicator of cytokinesis protein 4"/>
    <property type="match status" value="1"/>
</dbReference>
<dbReference type="SMART" id="SM00326">
    <property type="entry name" value="SH3"/>
    <property type="match status" value="1"/>
</dbReference>
<name>A0A7D9H8X3_PARCT</name>
<accession>A0A7D9H8X3</accession>
<reference evidence="9" key="1">
    <citation type="submission" date="2020-04" db="EMBL/GenBank/DDBJ databases">
        <authorList>
            <person name="Alioto T."/>
            <person name="Alioto T."/>
            <person name="Gomez Garrido J."/>
        </authorList>
    </citation>
    <scope>NUCLEOTIDE SEQUENCE</scope>
    <source>
        <strain evidence="9">A484AB</strain>
    </source>
</reference>
<dbReference type="EMBL" id="CACRXK020000004">
    <property type="protein sequence ID" value="CAB3976622.1"/>
    <property type="molecule type" value="Genomic_DNA"/>
</dbReference>
<dbReference type="GO" id="GO:0005737">
    <property type="term" value="C:cytoplasm"/>
    <property type="evidence" value="ECO:0007669"/>
    <property type="project" value="UniProtKB-SubCell"/>
</dbReference>
<protein>
    <submittedName>
        <fullName evidence="9">Dedicator of cytokinesis 1 isoform X2</fullName>
    </submittedName>
</protein>
<dbReference type="InterPro" id="IPR056372">
    <property type="entry name" value="TPR_DOCK"/>
</dbReference>
<evidence type="ECO:0000256" key="8">
    <source>
        <dbReference type="SAM" id="MobiDB-lite"/>
    </source>
</evidence>
<dbReference type="InterPro" id="IPR042455">
    <property type="entry name" value="DOCK_N_sub1"/>
</dbReference>
<dbReference type="InterPro" id="IPR043161">
    <property type="entry name" value="DOCK_C_lobe_A"/>
</dbReference>
<dbReference type="InterPro" id="IPR046770">
    <property type="entry name" value="DOCKER_Lobe_B"/>
</dbReference>
<evidence type="ECO:0000256" key="7">
    <source>
        <dbReference type="PROSITE-ProRule" id="PRU00983"/>
    </source>
</evidence>
<evidence type="ECO:0000256" key="6">
    <source>
        <dbReference type="PROSITE-ProRule" id="PRU00192"/>
    </source>
</evidence>
<dbReference type="Gene3D" id="2.30.30.40">
    <property type="entry name" value="SH3 Domains"/>
    <property type="match status" value="1"/>
</dbReference>
<evidence type="ECO:0000256" key="2">
    <source>
        <dbReference type="ARBA" id="ARBA00022443"/>
    </source>
</evidence>
<feature type="compositionally biased region" description="Polar residues" evidence="8">
    <location>
        <begin position="1647"/>
        <end position="1666"/>
    </location>
</feature>
<dbReference type="InterPro" id="IPR001452">
    <property type="entry name" value="SH3_domain"/>
</dbReference>
<dbReference type="Gene3D" id="1.20.1270.350">
    <property type="entry name" value="Dedicator of cytokinesis N-terminal subdomain"/>
    <property type="match status" value="1"/>
</dbReference>
<dbReference type="InterPro" id="IPR027357">
    <property type="entry name" value="DOCKER_dom"/>
</dbReference>
<dbReference type="Pfam" id="PF16172">
    <property type="entry name" value="DOCK_N"/>
    <property type="match status" value="1"/>
</dbReference>
<dbReference type="InterPro" id="IPR046769">
    <property type="entry name" value="DOCKER_Lobe_A"/>
</dbReference>
<dbReference type="PROSITE" id="PS50002">
    <property type="entry name" value="SH3"/>
    <property type="match status" value="1"/>
</dbReference>
<dbReference type="Pfam" id="PF23554">
    <property type="entry name" value="TPR_DOCK"/>
    <property type="match status" value="1"/>
</dbReference>
<dbReference type="PANTHER" id="PTHR45653">
    <property type="entry name" value="DEDICATOR OF CYTOKINESIS"/>
    <property type="match status" value="1"/>
</dbReference>
<dbReference type="FunFam" id="1.20.58.740:FF:000004">
    <property type="entry name" value="Dedicator of cytokinesis protein 1"/>
    <property type="match status" value="1"/>
</dbReference>
<keyword evidence="3" id="KW-0963">Cytoplasm</keyword>
<comment type="caution">
    <text evidence="9">The sequence shown here is derived from an EMBL/GenBank/DDBJ whole genome shotgun (WGS) entry which is preliminary data.</text>
</comment>
<feature type="compositionally biased region" description="Basic and acidic residues" evidence="8">
    <location>
        <begin position="1676"/>
        <end position="1687"/>
    </location>
</feature>
<evidence type="ECO:0000313" key="9">
    <source>
        <dbReference type="EMBL" id="CAB3976622.1"/>
    </source>
</evidence>
<comment type="similarity">
    <text evidence="7">Belongs to the DOCK family.</text>
</comment>
<dbReference type="PANTHER" id="PTHR45653:SF10">
    <property type="entry name" value="MYOBLAST CITY, ISOFORM B"/>
    <property type="match status" value="1"/>
</dbReference>
<dbReference type="InterPro" id="IPR016024">
    <property type="entry name" value="ARM-type_fold"/>
</dbReference>
<sequence>MKPQGQHNRPSSWLPFDSPKFGVAICNFDDNGQYRLPLVLGETVKIVEECAGWYRGYSVRNRNIQGIFPASFIHLKDWNESTKDRDSIHSAEYPLVQEMTIVLREWGIMWKHLYLIKNLELFHMISKQMDDLMTWRRQILSGTLPGDRIKQLKQKVTAAIDYGNRVLDLDLVVRDANGNILDPDVTGVIELYRRHDSTQTRITDEESRTCFPEVRFYSNPIHSLYINIKNVVCNIGDDADVFVTLYEPPGSNGKDGRFISEHYLVSWDKQGLPKDLSKLHNMCCLFTDLGSKDFEREKIYIVCQIIRVGRLELKDVVSKKTKLTQDLRRPFGVAVLDVTDFIQKKVEIDEDKERFLPLLTVDNTEYLHHWIARAIARSHGDNLTKGQGIWISVQLLRGDKDQTAQDYPAIINKRTSIARKLGFPEVIMPGDVRNDMFITIVGGKIDKGVKTANPNVQMTMRVCDQSGKVVPDVISLGAGEPLLTEYRSCVYRHSLTPEWRETVKLVIPIEYFYSSHLTFTFKHRSSNFDKDKSQKITNFAYVRLMNLKDGTTLLDGDHDLVVYKCDAREIKDNSYFKLPSLKNELHLPAGTLSKSNALCVGQLTLSHKESFQISSLLCSTKLTQNVDLLGLLKWKSQMNNLRVILPNVTNVKGEEIVKFLQDIFDALFAILMESPDKYGKLVFDDLVFVINLLADKKYSHFRPVLDTYIADLFSAAKAHDTLIDVLTLYVMVITTSESPKLDVVKLESIFKTMKALEYVFKLIVRSRLLYERASMATGIINAEKFRDDLNKLFNVLVFMMGDQRSETLKVQGQALKNIPSIFGHALKVYDPIRLGEFARDLILSIPVGRLNSQRLTCIHDMVKSELFENEVSRRIMLPMLTRELAPHLKQESEMKVCVDIISDLLVTLNRTDVGPTFDDINLIAIELLSPILKTVIRIDRNQPFAGKYFACFISLLRVMTVEHYDRYVVSFQDREKFTDFLITLFMHFRDVIADSIYQRDWVTMIMVQNNVIVKALDYFSTALEINFLDIDGFNNQLWTSFFELSVSFITQGPLNLESFTETKRSKILSKYGDMRKNVALKIRDMWIKLGSHKTKFIPGLVGPFLEMTLIPEDEIRKDTIPIFFDMIICENNAKGGFRGIENEIIRKLDIILESGRGDEEYKILFGQILSSLFSVNPKLCHDGKRFVETITMLLEKLLDYRTVLASDDSIDNRMSCIVNLLNFYKEIKRDEMYIRYLYKLYDLHVSVENYTEAAFTLLLHADILKWSDDAISIDDHGKFQAETQRCMKEKLFKEIIELFNKGQTWEEAIKYCKELAEQYEKETFQYIELGEILRKEAQFFDNIVKTLRAECGYFRVGFYGQGFPSFLRNKEFIYRGKGYEQIGDFTVRIQNNFPTAQVMTKLTPPGDDIKNSNQQHLQINVVDPVPIERRKYQGKVVSEQITQFYERNEVNQFKYDRPFHKGKKDKNCEFATLWLERTCLQTKYRFPGILCWFEVTHISRYEISPINVALETMQLKNQDIKALSSRYRKNPQQNINPLSMTLNGVIDAAVMGGIVNYNKAFLTEEFLKHNPNDAHNVDRLKQLVSEQYEILKDGMKVHAELVTEALRPFHENLEKRFSELHALIPKTPRQKQPRLYSSVRERERTPNRTSTPMRSSTIVGNRSTVIIGSGLGPIPDEVRPSLPEKHLSVSPEKAPPLPRRSVANTLLQSSPTLPRSDEADRPPPPKPERKSTMPRPTDLDLQNGPAQKSLPAITPEGPGAPPRPPKTPKKT</sequence>
<dbReference type="Pfam" id="PF20422">
    <property type="entry name" value="DHR-2_Lobe_B"/>
    <property type="match status" value="1"/>
</dbReference>
<evidence type="ECO:0000256" key="4">
    <source>
        <dbReference type="ARBA" id="ARBA00022553"/>
    </source>
</evidence>
<gene>
    <name evidence="9" type="ORF">PACLA_8A073262</name>
</gene>
<comment type="subcellular location">
    <subcellularLocation>
        <location evidence="1">Cytoplasm</location>
    </subcellularLocation>
</comment>
<feature type="compositionally biased region" description="Polar residues" evidence="8">
    <location>
        <begin position="1702"/>
        <end position="1713"/>
    </location>
</feature>
<dbReference type="InterPro" id="IPR035892">
    <property type="entry name" value="C2_domain_sf"/>
</dbReference>
<dbReference type="GO" id="GO:0007264">
    <property type="term" value="P:small GTPase-mediated signal transduction"/>
    <property type="evidence" value="ECO:0007669"/>
    <property type="project" value="InterPro"/>
</dbReference>
<dbReference type="InterPro" id="IPR027007">
    <property type="entry name" value="C2_DOCK-type_domain"/>
</dbReference>
<keyword evidence="10" id="KW-1185">Reference proteome</keyword>
<dbReference type="InterPro" id="IPR046773">
    <property type="entry name" value="DOCKER_Lobe_C"/>
</dbReference>
<proteinExistence type="inferred from homology"/>
<feature type="region of interest" description="Disordered" evidence="8">
    <location>
        <begin position="1625"/>
        <end position="1771"/>
    </location>
</feature>
<dbReference type="InterPro" id="IPR036028">
    <property type="entry name" value="SH3-like_dom_sf"/>
</dbReference>
<dbReference type="PROSITE" id="PS51650">
    <property type="entry name" value="C2_DOCK"/>
    <property type="match status" value="1"/>
</dbReference>
<dbReference type="SUPFAM" id="SSF48371">
    <property type="entry name" value="ARM repeat"/>
    <property type="match status" value="1"/>
</dbReference>